<feature type="non-terminal residue" evidence="5">
    <location>
        <position position="134"/>
    </location>
</feature>
<dbReference type="GO" id="GO:0030160">
    <property type="term" value="F:synaptic receptor adaptor activity"/>
    <property type="evidence" value="ECO:0007669"/>
    <property type="project" value="TreeGrafter"/>
</dbReference>
<sequence>AVPNQPTVQCVISVSLASSERLIRPKNSAQSKQQLSLRSGDTIEVLRVLDSVMLEGRNRNTGHCGLFPAVCVALQGANQPSPGRSDPNDPEGRIPRGRSPKGPHGMSAKMFGEPRTVVLHKGKKGFGFVLRGAK</sequence>
<dbReference type="InterPro" id="IPR036028">
    <property type="entry name" value="SH3-like_dom_sf"/>
</dbReference>
<dbReference type="STRING" id="418985.A0A1V9XM42"/>
<evidence type="ECO:0000256" key="3">
    <source>
        <dbReference type="SAM" id="MobiDB-lite"/>
    </source>
</evidence>
<dbReference type="OrthoDB" id="445896at2759"/>
<proteinExistence type="predicted"/>
<organism evidence="5 6">
    <name type="scientific">Tropilaelaps mercedesae</name>
    <dbReference type="NCBI Taxonomy" id="418985"/>
    <lineage>
        <taxon>Eukaryota</taxon>
        <taxon>Metazoa</taxon>
        <taxon>Ecdysozoa</taxon>
        <taxon>Arthropoda</taxon>
        <taxon>Chelicerata</taxon>
        <taxon>Arachnida</taxon>
        <taxon>Acari</taxon>
        <taxon>Parasitiformes</taxon>
        <taxon>Mesostigmata</taxon>
        <taxon>Gamasina</taxon>
        <taxon>Dermanyssoidea</taxon>
        <taxon>Laelapidae</taxon>
        <taxon>Tropilaelaps</taxon>
    </lineage>
</organism>
<dbReference type="SUPFAM" id="SSF50044">
    <property type="entry name" value="SH3-domain"/>
    <property type="match status" value="1"/>
</dbReference>
<dbReference type="PROSITE" id="PS50002">
    <property type="entry name" value="SH3"/>
    <property type="match status" value="1"/>
</dbReference>
<evidence type="ECO:0000313" key="6">
    <source>
        <dbReference type="Proteomes" id="UP000192247"/>
    </source>
</evidence>
<dbReference type="Proteomes" id="UP000192247">
    <property type="component" value="Unassembled WGS sequence"/>
</dbReference>
<dbReference type="InterPro" id="IPR001452">
    <property type="entry name" value="SH3_domain"/>
</dbReference>
<keyword evidence="1 2" id="KW-0728">SH3 domain</keyword>
<dbReference type="GO" id="GO:0043197">
    <property type="term" value="C:dendritic spine"/>
    <property type="evidence" value="ECO:0007669"/>
    <property type="project" value="TreeGrafter"/>
</dbReference>
<evidence type="ECO:0000313" key="5">
    <source>
        <dbReference type="EMBL" id="OQR74531.1"/>
    </source>
</evidence>
<feature type="non-terminal residue" evidence="5">
    <location>
        <position position="1"/>
    </location>
</feature>
<dbReference type="PANTHER" id="PTHR24135">
    <property type="entry name" value="SH3 AND MULTIPLE ANKYRIN REPEAT DOMAINS PROTEIN"/>
    <property type="match status" value="1"/>
</dbReference>
<name>A0A1V9XM42_9ACAR</name>
<feature type="domain" description="SH3" evidence="4">
    <location>
        <begin position="3"/>
        <end position="77"/>
    </location>
</feature>
<dbReference type="AlphaFoldDB" id="A0A1V9XM42"/>
<evidence type="ECO:0000259" key="4">
    <source>
        <dbReference type="PROSITE" id="PS50002"/>
    </source>
</evidence>
<keyword evidence="6" id="KW-1185">Reference proteome</keyword>
<dbReference type="Gene3D" id="2.30.30.40">
    <property type="entry name" value="SH3 Domains"/>
    <property type="match status" value="1"/>
</dbReference>
<dbReference type="InterPro" id="IPR051569">
    <property type="entry name" value="SHANK"/>
</dbReference>
<dbReference type="GO" id="GO:0035255">
    <property type="term" value="F:ionotropic glutamate receptor binding"/>
    <property type="evidence" value="ECO:0007669"/>
    <property type="project" value="TreeGrafter"/>
</dbReference>
<gene>
    <name evidence="5" type="ORF">BIW11_09003</name>
</gene>
<dbReference type="GO" id="GO:0014069">
    <property type="term" value="C:postsynaptic density"/>
    <property type="evidence" value="ECO:0007669"/>
    <property type="project" value="TreeGrafter"/>
</dbReference>
<reference evidence="5 6" key="1">
    <citation type="journal article" date="2017" name="Gigascience">
        <title>Draft genome of the honey bee ectoparasitic mite, Tropilaelaps mercedesae, is shaped by the parasitic life history.</title>
        <authorList>
            <person name="Dong X."/>
            <person name="Armstrong S.D."/>
            <person name="Xia D."/>
            <person name="Makepeace B.L."/>
            <person name="Darby A.C."/>
            <person name="Kadowaki T."/>
        </authorList>
    </citation>
    <scope>NUCLEOTIDE SEQUENCE [LARGE SCALE GENOMIC DNA]</scope>
    <source>
        <strain evidence="5">Wuxi-XJTLU</strain>
    </source>
</reference>
<accession>A0A1V9XM42</accession>
<dbReference type="PANTHER" id="PTHR24135:SF28">
    <property type="entry name" value="LD13733P"/>
    <property type="match status" value="1"/>
</dbReference>
<protein>
    <recommendedName>
        <fullName evidence="4">SH3 domain-containing protein</fullName>
    </recommendedName>
</protein>
<dbReference type="SMART" id="SM00326">
    <property type="entry name" value="SH3"/>
    <property type="match status" value="1"/>
</dbReference>
<dbReference type="InParanoid" id="A0A1V9XM42"/>
<dbReference type="EMBL" id="MNPL01007845">
    <property type="protein sequence ID" value="OQR74531.1"/>
    <property type="molecule type" value="Genomic_DNA"/>
</dbReference>
<dbReference type="GO" id="GO:0045211">
    <property type="term" value="C:postsynaptic membrane"/>
    <property type="evidence" value="ECO:0007669"/>
    <property type="project" value="TreeGrafter"/>
</dbReference>
<evidence type="ECO:0000256" key="2">
    <source>
        <dbReference type="PROSITE-ProRule" id="PRU00192"/>
    </source>
</evidence>
<evidence type="ECO:0000256" key="1">
    <source>
        <dbReference type="ARBA" id="ARBA00022443"/>
    </source>
</evidence>
<comment type="caution">
    <text evidence="5">The sequence shown here is derived from an EMBL/GenBank/DDBJ whole genome shotgun (WGS) entry which is preliminary data.</text>
</comment>
<feature type="region of interest" description="Disordered" evidence="3">
    <location>
        <begin position="76"/>
        <end position="116"/>
    </location>
</feature>